<dbReference type="PANTHER" id="PTHR11527">
    <property type="entry name" value="HEAT-SHOCK PROTEIN 20 FAMILY MEMBER"/>
    <property type="match status" value="1"/>
</dbReference>
<dbReference type="Pfam" id="PF00011">
    <property type="entry name" value="HSP20"/>
    <property type="match status" value="1"/>
</dbReference>
<evidence type="ECO:0000256" key="2">
    <source>
        <dbReference type="PROSITE-ProRule" id="PRU00285"/>
    </source>
</evidence>
<keyword evidence="1" id="KW-0346">Stress response</keyword>
<dbReference type="SUPFAM" id="SSF49764">
    <property type="entry name" value="HSP20-like chaperones"/>
    <property type="match status" value="1"/>
</dbReference>
<feature type="compositionally biased region" description="Basic and acidic residues" evidence="4">
    <location>
        <begin position="31"/>
        <end position="40"/>
    </location>
</feature>
<dbReference type="InterPro" id="IPR002068">
    <property type="entry name" value="A-crystallin/Hsp20_dom"/>
</dbReference>
<gene>
    <name evidence="6" type="ORF">TT172_LOCUS1380</name>
</gene>
<dbReference type="Gene3D" id="2.60.40.790">
    <property type="match status" value="1"/>
</dbReference>
<evidence type="ECO:0000256" key="1">
    <source>
        <dbReference type="ARBA" id="ARBA00023016"/>
    </source>
</evidence>
<evidence type="ECO:0000313" key="7">
    <source>
        <dbReference type="Proteomes" id="UP000289323"/>
    </source>
</evidence>
<evidence type="ECO:0000313" key="6">
    <source>
        <dbReference type="EMBL" id="SPQ18961.1"/>
    </source>
</evidence>
<dbReference type="InterPro" id="IPR008978">
    <property type="entry name" value="HSP20-like_chaperone"/>
</dbReference>
<dbReference type="PROSITE" id="PS01031">
    <property type="entry name" value="SHSP"/>
    <property type="match status" value="1"/>
</dbReference>
<comment type="similarity">
    <text evidence="2 3">Belongs to the small heat shock protein (HSP20) family.</text>
</comment>
<dbReference type="EMBL" id="OUUZ01000001">
    <property type="protein sequence ID" value="SPQ18961.1"/>
    <property type="molecule type" value="Genomic_DNA"/>
</dbReference>
<feature type="region of interest" description="Disordered" evidence="4">
    <location>
        <begin position="31"/>
        <end position="50"/>
    </location>
</feature>
<feature type="domain" description="SHSP" evidence="5">
    <location>
        <begin position="45"/>
        <end position="185"/>
    </location>
</feature>
<evidence type="ECO:0000256" key="3">
    <source>
        <dbReference type="RuleBase" id="RU003616"/>
    </source>
</evidence>
<evidence type="ECO:0000256" key="4">
    <source>
        <dbReference type="SAM" id="MobiDB-lite"/>
    </source>
</evidence>
<protein>
    <submittedName>
        <fullName evidence="6">0c6d4a58-f800-4e32-8856-cf53e3536aa8</fullName>
    </submittedName>
</protein>
<reference evidence="6 7" key="1">
    <citation type="submission" date="2018-04" db="EMBL/GenBank/DDBJ databases">
        <authorList>
            <person name="Huttner S."/>
            <person name="Dainat J."/>
        </authorList>
    </citation>
    <scope>NUCLEOTIDE SEQUENCE [LARGE SCALE GENOMIC DNA]</scope>
</reference>
<sequence length="185" mass="20877">MALFSHGLYDQDPSFTPLFRLLDEFDKYSREARGSNERPRHGGRNRASTFNPRFDVRETDSTYELYGELPGIDRDKINIEFTDSQSLVIRGRAEHAYGATAENGGAHDQPKEPAGSGEESSSQEKTKRPFEKFWVRERPVGEFARAFNFPSRVDLDSVSASLNNGVLSLVVPKAKKHEARRITIA</sequence>
<organism evidence="6 7">
    <name type="scientific">Thermothielavioides terrestris</name>
    <dbReference type="NCBI Taxonomy" id="2587410"/>
    <lineage>
        <taxon>Eukaryota</taxon>
        <taxon>Fungi</taxon>
        <taxon>Dikarya</taxon>
        <taxon>Ascomycota</taxon>
        <taxon>Pezizomycotina</taxon>
        <taxon>Sordariomycetes</taxon>
        <taxon>Sordariomycetidae</taxon>
        <taxon>Sordariales</taxon>
        <taxon>Chaetomiaceae</taxon>
        <taxon>Thermothielavioides</taxon>
    </lineage>
</organism>
<accession>A0A3S4C1G5</accession>
<dbReference type="Proteomes" id="UP000289323">
    <property type="component" value="Unassembled WGS sequence"/>
</dbReference>
<proteinExistence type="inferred from homology"/>
<dbReference type="AlphaFoldDB" id="A0A3S4C1G5"/>
<evidence type="ECO:0000259" key="5">
    <source>
        <dbReference type="PROSITE" id="PS01031"/>
    </source>
</evidence>
<name>A0A3S4C1G5_9PEZI</name>
<dbReference type="InterPro" id="IPR031107">
    <property type="entry name" value="Small_HSP"/>
</dbReference>
<feature type="region of interest" description="Disordered" evidence="4">
    <location>
        <begin position="98"/>
        <end position="130"/>
    </location>
</feature>
<dbReference type="CDD" id="cd06464">
    <property type="entry name" value="ACD_sHsps-like"/>
    <property type="match status" value="1"/>
</dbReference>